<dbReference type="Proteomes" id="UP000269015">
    <property type="component" value="Chromosome"/>
</dbReference>
<protein>
    <submittedName>
        <fullName evidence="2">Uncharacterized protein</fullName>
    </submittedName>
</protein>
<keyword evidence="1" id="KW-0812">Transmembrane</keyword>
<keyword evidence="1" id="KW-1133">Transmembrane helix</keyword>
<reference evidence="2 3" key="1">
    <citation type="submission" date="2018-11" db="EMBL/GenBank/DDBJ databases">
        <title>Proposal to divide the Flavobacteriaceae and reorganize its genera based on Amino Acid Identity values calculated from whole genome sequences.</title>
        <authorList>
            <person name="Nicholson A.C."/>
            <person name="Gulvik C.A."/>
            <person name="Whitney A.M."/>
            <person name="Humrighouse B.W."/>
            <person name="Bell M."/>
            <person name="Holmes B."/>
            <person name="Steigerwalt A.G."/>
            <person name="Villarma A."/>
            <person name="Sheth M."/>
            <person name="Batra D."/>
            <person name="Pryor J."/>
            <person name="Bernardet J.-F."/>
            <person name="Hugo C."/>
            <person name="Kampfer P."/>
            <person name="Newman J."/>
            <person name="McQuiston J.R."/>
        </authorList>
    </citation>
    <scope>NUCLEOTIDE SEQUENCE [LARGE SCALE GENOMIC DNA]</scope>
    <source>
        <strain evidence="2 3">H5559</strain>
    </source>
</reference>
<feature type="transmembrane region" description="Helical" evidence="1">
    <location>
        <begin position="120"/>
        <end position="142"/>
    </location>
</feature>
<keyword evidence="1" id="KW-0472">Membrane</keyword>
<evidence type="ECO:0000313" key="3">
    <source>
        <dbReference type="Proteomes" id="UP000269015"/>
    </source>
</evidence>
<dbReference type="KEGG" id="cio:CEQ15_08730"/>
<feature type="transmembrane region" description="Helical" evidence="1">
    <location>
        <begin position="12"/>
        <end position="31"/>
    </location>
</feature>
<gene>
    <name evidence="2" type="ORF">EG352_05740</name>
</gene>
<organism evidence="2 3">
    <name type="scientific">Chryseobacterium indologenes</name>
    <name type="common">Flavobacterium indologenes</name>
    <dbReference type="NCBI Taxonomy" id="253"/>
    <lineage>
        <taxon>Bacteria</taxon>
        <taxon>Pseudomonadati</taxon>
        <taxon>Bacteroidota</taxon>
        <taxon>Flavobacteriia</taxon>
        <taxon>Flavobacteriales</taxon>
        <taxon>Weeksellaceae</taxon>
        <taxon>Chryseobacterium group</taxon>
        <taxon>Chryseobacterium</taxon>
    </lineage>
</organism>
<evidence type="ECO:0000313" key="2">
    <source>
        <dbReference type="EMBL" id="AZB17306.1"/>
    </source>
</evidence>
<accession>A0AAD1DUG4</accession>
<sequence>MQNETKNKFMKFYFLFIILFHFFTLIGFLYFTKGLMYEINNGRNVGFTNDLESSGQEDNFIFCVMLIFIDMVSIILLLTNKSINKNLHIFLIFYSLLSFFPILFIQEGDILLTIQKNSNLFLMLIFIIPTLIILYCICRFFLRLAKKI</sequence>
<evidence type="ECO:0000256" key="1">
    <source>
        <dbReference type="SAM" id="Phobius"/>
    </source>
</evidence>
<dbReference type="EMBL" id="CP033930">
    <property type="protein sequence ID" value="AZB17306.1"/>
    <property type="molecule type" value="Genomic_DNA"/>
</dbReference>
<dbReference type="AlphaFoldDB" id="A0AAD1DUG4"/>
<feature type="transmembrane region" description="Helical" evidence="1">
    <location>
        <begin position="59"/>
        <end position="79"/>
    </location>
</feature>
<name>A0AAD1DUG4_CHRID</name>
<proteinExistence type="predicted"/>
<feature type="transmembrane region" description="Helical" evidence="1">
    <location>
        <begin position="86"/>
        <end position="105"/>
    </location>
</feature>